<comment type="caution">
    <text evidence="3">The sequence shown here is derived from an EMBL/GenBank/DDBJ whole genome shotgun (WGS) entry which is preliminary data.</text>
</comment>
<reference evidence="3 4" key="1">
    <citation type="journal article" date="2021" name="BMC Biol.">
        <title>Horizontally acquired antibacterial genes associated with adaptive radiation of ladybird beetles.</title>
        <authorList>
            <person name="Li H.S."/>
            <person name="Tang X.F."/>
            <person name="Huang Y.H."/>
            <person name="Xu Z.Y."/>
            <person name="Chen M.L."/>
            <person name="Du X.Y."/>
            <person name="Qiu B.Y."/>
            <person name="Chen P.T."/>
            <person name="Zhang W."/>
            <person name="Slipinski A."/>
            <person name="Escalona H.E."/>
            <person name="Waterhouse R.M."/>
            <person name="Zwick A."/>
            <person name="Pang H."/>
        </authorList>
    </citation>
    <scope>NUCLEOTIDE SEQUENCE [LARGE SCALE GENOMIC DNA]</scope>
    <source>
        <strain evidence="3">SYSU2018</strain>
    </source>
</reference>
<gene>
    <name evidence="3" type="ORF">HHI36_004443</name>
</gene>
<proteinExistence type="predicted"/>
<name>A0ABD2NRV2_9CUCU</name>
<evidence type="ECO:0000313" key="4">
    <source>
        <dbReference type="Proteomes" id="UP001516400"/>
    </source>
</evidence>
<evidence type="ECO:0000313" key="3">
    <source>
        <dbReference type="EMBL" id="KAL3281229.1"/>
    </source>
</evidence>
<feature type="compositionally biased region" description="Basic and acidic residues" evidence="1">
    <location>
        <begin position="136"/>
        <end position="149"/>
    </location>
</feature>
<sequence>MEEEQINPTDLEYPPLPSKYEKKFTDHVKTINNNALNILSLEEILKRRGKLTEKEKLTYQENMDRINEAANELTKLQKQNANEDFEFENREGLSAWFEKKNKIKLEKEANKAKEANKTNEVENNTEKQGKWWNKSVPEKEKEKEEKEKEKEEEENGGGNDTVEVNLPPDDASVAEANPVGLAVAGEGGVAQSRPIATAVVGPGGLAVARPVATAIAGVAPDQALVPIYAEGYVGGTKPKRNGSHNQKKGNSGDYLKKIISKYHN</sequence>
<dbReference type="Pfam" id="PF15999">
    <property type="entry name" value="DUF4774"/>
    <property type="match status" value="1"/>
</dbReference>
<feature type="region of interest" description="Disordered" evidence="1">
    <location>
        <begin position="108"/>
        <end position="175"/>
    </location>
</feature>
<dbReference type="AlphaFoldDB" id="A0ABD2NRV2"/>
<evidence type="ECO:0000259" key="2">
    <source>
        <dbReference type="Pfam" id="PF15999"/>
    </source>
</evidence>
<protein>
    <recommendedName>
        <fullName evidence="2">DUF4774 domain-containing protein</fullName>
    </recommendedName>
</protein>
<feature type="domain" description="DUF4774" evidence="2">
    <location>
        <begin position="173"/>
        <end position="220"/>
    </location>
</feature>
<keyword evidence="4" id="KW-1185">Reference proteome</keyword>
<feature type="compositionally biased region" description="Basic and acidic residues" evidence="1">
    <location>
        <begin position="108"/>
        <end position="129"/>
    </location>
</feature>
<dbReference type="Proteomes" id="UP001516400">
    <property type="component" value="Unassembled WGS sequence"/>
</dbReference>
<accession>A0ABD2NRV2</accession>
<feature type="compositionally biased region" description="Basic residues" evidence="1">
    <location>
        <begin position="237"/>
        <end position="247"/>
    </location>
</feature>
<organism evidence="3 4">
    <name type="scientific">Cryptolaemus montrouzieri</name>
    <dbReference type="NCBI Taxonomy" id="559131"/>
    <lineage>
        <taxon>Eukaryota</taxon>
        <taxon>Metazoa</taxon>
        <taxon>Ecdysozoa</taxon>
        <taxon>Arthropoda</taxon>
        <taxon>Hexapoda</taxon>
        <taxon>Insecta</taxon>
        <taxon>Pterygota</taxon>
        <taxon>Neoptera</taxon>
        <taxon>Endopterygota</taxon>
        <taxon>Coleoptera</taxon>
        <taxon>Polyphaga</taxon>
        <taxon>Cucujiformia</taxon>
        <taxon>Coccinelloidea</taxon>
        <taxon>Coccinellidae</taxon>
        <taxon>Scymninae</taxon>
        <taxon>Scymnini</taxon>
        <taxon>Cryptolaemus</taxon>
    </lineage>
</organism>
<dbReference type="InterPro" id="IPR031942">
    <property type="entry name" value="DUF4774"/>
</dbReference>
<feature type="region of interest" description="Disordered" evidence="1">
    <location>
        <begin position="234"/>
        <end position="254"/>
    </location>
</feature>
<evidence type="ECO:0000256" key="1">
    <source>
        <dbReference type="SAM" id="MobiDB-lite"/>
    </source>
</evidence>
<dbReference type="EMBL" id="JABFTP020000144">
    <property type="protein sequence ID" value="KAL3281229.1"/>
    <property type="molecule type" value="Genomic_DNA"/>
</dbReference>